<gene>
    <name evidence="2" type="ORF">HGB44_23570</name>
</gene>
<dbReference type="RefSeq" id="WP_061082657.1">
    <property type="nucleotide sequence ID" value="NZ_JAAXPG010000025.1"/>
</dbReference>
<evidence type="ECO:0000313" key="2">
    <source>
        <dbReference type="EMBL" id="NKZ00620.1"/>
    </source>
</evidence>
<comment type="caution">
    <text evidence="2">The sequence shown here is derived from an EMBL/GenBank/DDBJ whole genome shotgun (WGS) entry which is preliminary data.</text>
</comment>
<protein>
    <recommendedName>
        <fullName evidence="4">Integral membrane protein</fullName>
    </recommendedName>
</protein>
<evidence type="ECO:0000313" key="3">
    <source>
        <dbReference type="Proteomes" id="UP000553209"/>
    </source>
</evidence>
<feature type="transmembrane region" description="Helical" evidence="1">
    <location>
        <begin position="99"/>
        <end position="117"/>
    </location>
</feature>
<evidence type="ECO:0000256" key="1">
    <source>
        <dbReference type="SAM" id="Phobius"/>
    </source>
</evidence>
<accession>A0A7X6MGI8</accession>
<name>A0A7X6MGI8_9ACTN</name>
<sequence length="119" mass="12672">MVAMTDHPQRHNDEIAAALNASRELGPEYDEAVAASLVERIDGTVEARVRHHMAAQARTESAKVGMPSNTVRFVLSVVCLGVSIPVSAITAALGSPAALPLVWLGLILFYIVSVVGLRR</sequence>
<evidence type="ECO:0008006" key="4">
    <source>
        <dbReference type="Google" id="ProtNLM"/>
    </source>
</evidence>
<proteinExistence type="predicted"/>
<feature type="transmembrane region" description="Helical" evidence="1">
    <location>
        <begin position="73"/>
        <end position="93"/>
    </location>
</feature>
<keyword evidence="1" id="KW-0472">Membrane</keyword>
<keyword evidence="1" id="KW-0812">Transmembrane</keyword>
<keyword evidence="1" id="KW-1133">Transmembrane helix</keyword>
<keyword evidence="3" id="KW-1185">Reference proteome</keyword>
<dbReference type="EMBL" id="JAAXPG010000025">
    <property type="protein sequence ID" value="NKZ00620.1"/>
    <property type="molecule type" value="Genomic_DNA"/>
</dbReference>
<dbReference type="Proteomes" id="UP000553209">
    <property type="component" value="Unassembled WGS sequence"/>
</dbReference>
<reference evidence="2 3" key="1">
    <citation type="submission" date="2020-04" db="EMBL/GenBank/DDBJ databases">
        <title>MicrobeNet Type strains.</title>
        <authorList>
            <person name="Nicholson A.C."/>
        </authorList>
    </citation>
    <scope>NUCLEOTIDE SEQUENCE [LARGE SCALE GENOMIC DNA]</scope>
    <source>
        <strain evidence="2 3">ATCC 23612</strain>
    </source>
</reference>
<organism evidence="2 3">
    <name type="scientific">Nocardiopsis alborubida</name>
    <dbReference type="NCBI Taxonomy" id="146802"/>
    <lineage>
        <taxon>Bacteria</taxon>
        <taxon>Bacillati</taxon>
        <taxon>Actinomycetota</taxon>
        <taxon>Actinomycetes</taxon>
        <taxon>Streptosporangiales</taxon>
        <taxon>Nocardiopsidaceae</taxon>
        <taxon>Nocardiopsis</taxon>
    </lineage>
</organism>
<dbReference type="AlphaFoldDB" id="A0A7X6MGI8"/>